<evidence type="ECO:0000256" key="4">
    <source>
        <dbReference type="ARBA" id="ARBA00023136"/>
    </source>
</evidence>
<evidence type="ECO:0000256" key="5">
    <source>
        <dbReference type="SAM" id="Phobius"/>
    </source>
</evidence>
<keyword evidence="4 5" id="KW-0472">Membrane</keyword>
<keyword evidence="2 5" id="KW-0812">Transmembrane</keyword>
<name>A0A4R8DUB2_9BACT</name>
<dbReference type="Gene3D" id="1.20.1560.10">
    <property type="entry name" value="ABC transporter type 1, transmembrane domain"/>
    <property type="match status" value="1"/>
</dbReference>
<gene>
    <name evidence="7" type="ORF">EDB95_2546</name>
</gene>
<comment type="subcellular location">
    <subcellularLocation>
        <location evidence="1">Cell membrane</location>
        <topology evidence="1">Multi-pass membrane protein</topology>
    </subcellularLocation>
</comment>
<feature type="transmembrane region" description="Helical" evidence="5">
    <location>
        <begin position="145"/>
        <end position="164"/>
    </location>
</feature>
<feature type="transmembrane region" description="Helical" evidence="5">
    <location>
        <begin position="121"/>
        <end position="139"/>
    </location>
</feature>
<dbReference type="GO" id="GO:0005886">
    <property type="term" value="C:plasma membrane"/>
    <property type="evidence" value="ECO:0007669"/>
    <property type="project" value="UniProtKB-SubCell"/>
</dbReference>
<evidence type="ECO:0000256" key="3">
    <source>
        <dbReference type="ARBA" id="ARBA00022989"/>
    </source>
</evidence>
<dbReference type="PROSITE" id="PS50929">
    <property type="entry name" value="ABC_TM1F"/>
    <property type="match status" value="1"/>
</dbReference>
<organism evidence="7 8">
    <name type="scientific">Dinghuibacter silviterrae</name>
    <dbReference type="NCBI Taxonomy" id="1539049"/>
    <lineage>
        <taxon>Bacteria</taxon>
        <taxon>Pseudomonadati</taxon>
        <taxon>Bacteroidota</taxon>
        <taxon>Chitinophagia</taxon>
        <taxon>Chitinophagales</taxon>
        <taxon>Chitinophagaceae</taxon>
        <taxon>Dinghuibacter</taxon>
    </lineage>
</organism>
<feature type="domain" description="ABC transmembrane type-1" evidence="6">
    <location>
        <begin position="27"/>
        <end position="270"/>
    </location>
</feature>
<evidence type="ECO:0000256" key="1">
    <source>
        <dbReference type="ARBA" id="ARBA00004651"/>
    </source>
</evidence>
<feature type="transmembrane region" description="Helical" evidence="5">
    <location>
        <begin position="245"/>
        <end position="265"/>
    </location>
</feature>
<reference evidence="7 8" key="1">
    <citation type="submission" date="2019-03" db="EMBL/GenBank/DDBJ databases">
        <title>Genomic Encyclopedia of Type Strains, Phase IV (KMG-IV): sequencing the most valuable type-strain genomes for metagenomic binning, comparative biology and taxonomic classification.</title>
        <authorList>
            <person name="Goeker M."/>
        </authorList>
    </citation>
    <scope>NUCLEOTIDE SEQUENCE [LARGE SCALE GENOMIC DNA]</scope>
    <source>
        <strain evidence="7 8">DSM 100059</strain>
    </source>
</reference>
<keyword evidence="8" id="KW-1185">Reference proteome</keyword>
<feature type="transmembrane region" description="Helical" evidence="5">
    <location>
        <begin position="50"/>
        <end position="67"/>
    </location>
</feature>
<feature type="transmembrane region" description="Helical" evidence="5">
    <location>
        <begin position="20"/>
        <end position="38"/>
    </location>
</feature>
<sequence>MPGLSALRRIFLQHKYRLTLTYSLFGLEMLGNLLRPFFLGEAVNDLLKGSYRGLIILALVHFGYLAVGTLRHMVDTRTYTSIYTQLVTRMLTRDFDDTDVSRLSAHSTLAREFIDFLEFDLNFIIEAVYNLVGSLVLLFFYDKVVVLVCLAILVPVVLISYRYGQQMKRLTRFKNDELELQVDVISTRDEREINRHYRLLRKWQIRISDREAWNFGVMELLVLLVITASLLLITHGKTLLAGDIIGIYTYILKFVSGLDTIPYTVQRYSSLKDISERIEVEAEDF</sequence>
<evidence type="ECO:0000256" key="2">
    <source>
        <dbReference type="ARBA" id="ARBA00022692"/>
    </source>
</evidence>
<dbReference type="InterPro" id="IPR011527">
    <property type="entry name" value="ABC1_TM_dom"/>
</dbReference>
<dbReference type="GO" id="GO:0005524">
    <property type="term" value="F:ATP binding"/>
    <property type="evidence" value="ECO:0007669"/>
    <property type="project" value="InterPro"/>
</dbReference>
<comment type="caution">
    <text evidence="7">The sequence shown here is derived from an EMBL/GenBank/DDBJ whole genome shotgun (WGS) entry which is preliminary data.</text>
</comment>
<accession>A0A4R8DUB2</accession>
<protein>
    <submittedName>
        <fullName evidence="7">ABC transporter transmembrane protein</fullName>
    </submittedName>
</protein>
<proteinExistence type="predicted"/>
<dbReference type="RefSeq" id="WP_133994103.1">
    <property type="nucleotide sequence ID" value="NZ_SODV01000001.1"/>
</dbReference>
<dbReference type="InterPro" id="IPR036640">
    <property type="entry name" value="ABC1_TM_sf"/>
</dbReference>
<dbReference type="Proteomes" id="UP000294498">
    <property type="component" value="Unassembled WGS sequence"/>
</dbReference>
<dbReference type="AlphaFoldDB" id="A0A4R8DUB2"/>
<dbReference type="GO" id="GO:0140359">
    <property type="term" value="F:ABC-type transporter activity"/>
    <property type="evidence" value="ECO:0007669"/>
    <property type="project" value="InterPro"/>
</dbReference>
<evidence type="ECO:0000313" key="8">
    <source>
        <dbReference type="Proteomes" id="UP000294498"/>
    </source>
</evidence>
<evidence type="ECO:0000259" key="6">
    <source>
        <dbReference type="PROSITE" id="PS50929"/>
    </source>
</evidence>
<dbReference type="EMBL" id="SODV01000001">
    <property type="protein sequence ID" value="TDX01508.1"/>
    <property type="molecule type" value="Genomic_DNA"/>
</dbReference>
<dbReference type="Pfam" id="PF13748">
    <property type="entry name" value="ABC_membrane_3"/>
    <property type="match status" value="1"/>
</dbReference>
<dbReference type="SUPFAM" id="SSF90123">
    <property type="entry name" value="ABC transporter transmembrane region"/>
    <property type="match status" value="1"/>
</dbReference>
<feature type="transmembrane region" description="Helical" evidence="5">
    <location>
        <begin position="212"/>
        <end position="233"/>
    </location>
</feature>
<dbReference type="OrthoDB" id="8443255at2"/>
<keyword evidence="3 5" id="KW-1133">Transmembrane helix</keyword>
<evidence type="ECO:0000313" key="7">
    <source>
        <dbReference type="EMBL" id="TDX01508.1"/>
    </source>
</evidence>